<reference evidence="1 2" key="1">
    <citation type="submission" date="2016-10" db="EMBL/GenBank/DDBJ databases">
        <authorList>
            <person name="de Groot N.N."/>
        </authorList>
    </citation>
    <scope>NUCLEOTIDE SEQUENCE [LARGE SCALE GENOMIC DNA]</scope>
    <source>
        <strain evidence="1">MBHS1</strain>
    </source>
</reference>
<organism evidence="1 2">
    <name type="scientific">Candidatus Venteria ishoeyi</name>
    <dbReference type="NCBI Taxonomy" id="1899563"/>
    <lineage>
        <taxon>Bacteria</taxon>
        <taxon>Pseudomonadati</taxon>
        <taxon>Pseudomonadota</taxon>
        <taxon>Gammaproteobacteria</taxon>
        <taxon>Thiotrichales</taxon>
        <taxon>Thiotrichaceae</taxon>
        <taxon>Venteria</taxon>
    </lineage>
</organism>
<dbReference type="EMBL" id="FMSV02000181">
    <property type="protein sequence ID" value="SEH05277.1"/>
    <property type="molecule type" value="Genomic_DNA"/>
</dbReference>
<gene>
    <name evidence="1" type="ORF">MBHS_01130</name>
</gene>
<dbReference type="Proteomes" id="UP000236724">
    <property type="component" value="Unassembled WGS sequence"/>
</dbReference>
<evidence type="ECO:0000313" key="2">
    <source>
        <dbReference type="Proteomes" id="UP000236724"/>
    </source>
</evidence>
<proteinExistence type="predicted"/>
<protein>
    <submittedName>
        <fullName evidence="1">Uncharacterized protein</fullName>
    </submittedName>
</protein>
<dbReference type="AlphaFoldDB" id="A0A1H6F540"/>
<accession>A0A1H6F540</accession>
<name>A0A1H6F540_9GAMM</name>
<evidence type="ECO:0000313" key="1">
    <source>
        <dbReference type="EMBL" id="SEH05277.1"/>
    </source>
</evidence>
<keyword evidence="2" id="KW-1185">Reference proteome</keyword>
<sequence length="104" mass="11439">MILLLIINAIGYSQTLSITNAQRDSIVSKILRGNEAIAENITLLNQLQLKDSIVKLQTSVIGVLQLDVQKLNTITTNNKLIISNQKTMISNEKNVAGKKGFTVF</sequence>